<comment type="caution">
    <text evidence="1">The sequence shown here is derived from an EMBL/GenBank/DDBJ whole genome shotgun (WGS) entry which is preliminary data.</text>
</comment>
<reference evidence="1" key="1">
    <citation type="submission" date="2023-01" db="EMBL/GenBank/DDBJ databases">
        <authorList>
            <person name="Van Ghelder C."/>
            <person name="Rancurel C."/>
        </authorList>
    </citation>
    <scope>NUCLEOTIDE SEQUENCE</scope>
    <source>
        <strain evidence="1">CNCM I-4278</strain>
    </source>
</reference>
<protein>
    <submittedName>
        <fullName evidence="1">Uncharacterized protein</fullName>
    </submittedName>
</protein>
<accession>A0A9W4U2I7</accession>
<dbReference type="Proteomes" id="UP001152607">
    <property type="component" value="Unassembled WGS sequence"/>
</dbReference>
<dbReference type="AlphaFoldDB" id="A0A9W4U2I7"/>
<gene>
    <name evidence="1" type="ORF">PDIGIT_LOCUS191</name>
</gene>
<proteinExistence type="predicted"/>
<sequence>MAISRLQASLAAANSEVTFAAANINFDFTLVKYEAPKEYQVLGMSLSEKRKHNAEHGPSHITARKLGALFDGVCPAAPNLVAAYGTRASQIAETSLNQTEPYRDTIFSQYTGIDGTSIWAAATSSKSAIYVHLLACMLARMWTAQEAAAIWVELVYERRKEVAQKLEEGDMVNFALAAAAAQDISHSDLASLDGSARAWLRTADTVHQRDQKQLELILKNLKVPIGGDTKVFSNVILAWTTAIKIMDRLVAGVPQEVQNGAALLGLSAWHLFPDLNVFSPKIVFIKMKDPLMDRGGILSLGLSATPHSGNTEDNGVYWSLSLAHLKYYGPPVKSVRTVESDSRITFSQLNLVLHACLLRFWDLNAQQNLVVSDTICKLVEYLDKAQIPTTFYQTWFLQTLSNGVSDYLDPSPKDKDLKQKLIMLGNRRAKTFLRKAPRTTDSSEDDCLLGLLNYTALIECLKDHTSRVCLLRRIASRAQSRLKNKVQFIVNITPDQFGLDDEGRDDQNLVFFIHREIVDWKTSLCGNSDTTAMYMAGCSKEDFEITRELLLDIDLQLEDFHYFLERELIDPNRLMAAIFDKEENSPLWKPKGSPKQALLALSYAAQYYKDLSNATIDVGILTRPITETKWVRNIIANIQGVKWYRTGFSLIAYMETGIEIDPHDLRGVIAFSTADSIYVRSTIIQDPYKSMTERSRIRRILGNVGKPGITLMVPPAEMMIREIDAGSWRVACYNDFDGQPVESFQNTSTHLSFTEYQMKIYDGAQGMHDSQLSYIEPVFSVRDKGSWVADMNPSIFAGNDRFLSENRCDCDHPKNQPLEDDMGKVTVVDSWDELLDPPEGVFVIRTGGNWVARLALTMVAHHQLKKLGDDFQVIVCPNQACWKCVLHELAEARSPRQAIIF</sequence>
<evidence type="ECO:0000313" key="2">
    <source>
        <dbReference type="Proteomes" id="UP001152607"/>
    </source>
</evidence>
<organism evidence="1 2">
    <name type="scientific">Periconia digitata</name>
    <dbReference type="NCBI Taxonomy" id="1303443"/>
    <lineage>
        <taxon>Eukaryota</taxon>
        <taxon>Fungi</taxon>
        <taxon>Dikarya</taxon>
        <taxon>Ascomycota</taxon>
        <taxon>Pezizomycotina</taxon>
        <taxon>Dothideomycetes</taxon>
        <taxon>Pleosporomycetidae</taxon>
        <taxon>Pleosporales</taxon>
        <taxon>Massarineae</taxon>
        <taxon>Periconiaceae</taxon>
        <taxon>Periconia</taxon>
    </lineage>
</organism>
<evidence type="ECO:0000313" key="1">
    <source>
        <dbReference type="EMBL" id="CAI6230367.1"/>
    </source>
</evidence>
<keyword evidence="2" id="KW-1185">Reference proteome</keyword>
<dbReference type="EMBL" id="CAOQHR010000001">
    <property type="protein sequence ID" value="CAI6230367.1"/>
    <property type="molecule type" value="Genomic_DNA"/>
</dbReference>
<name>A0A9W4U2I7_9PLEO</name>
<dbReference type="OrthoDB" id="5354164at2759"/>